<dbReference type="GO" id="GO:0003677">
    <property type="term" value="F:DNA binding"/>
    <property type="evidence" value="ECO:0007669"/>
    <property type="project" value="UniProtKB-KW"/>
</dbReference>
<dbReference type="GO" id="GO:0003700">
    <property type="term" value="F:DNA-binding transcription factor activity"/>
    <property type="evidence" value="ECO:0007669"/>
    <property type="project" value="TreeGrafter"/>
</dbReference>
<dbReference type="PROSITE" id="PS51077">
    <property type="entry name" value="HTH_ICLR"/>
    <property type="match status" value="1"/>
</dbReference>
<dbReference type="PANTHER" id="PTHR30136:SF24">
    <property type="entry name" value="HTH-TYPE TRANSCRIPTIONAL REPRESSOR ALLR"/>
    <property type="match status" value="1"/>
</dbReference>
<protein>
    <submittedName>
        <fullName evidence="6">IclR family transcriptional regulator</fullName>
    </submittedName>
</protein>
<evidence type="ECO:0000259" key="4">
    <source>
        <dbReference type="PROSITE" id="PS51077"/>
    </source>
</evidence>
<dbReference type="InterPro" id="IPR014757">
    <property type="entry name" value="Tscrpt_reg_IclR_C"/>
</dbReference>
<dbReference type="InterPro" id="IPR029016">
    <property type="entry name" value="GAF-like_dom_sf"/>
</dbReference>
<dbReference type="Gene3D" id="1.10.10.10">
    <property type="entry name" value="Winged helix-like DNA-binding domain superfamily/Winged helix DNA-binding domain"/>
    <property type="match status" value="1"/>
</dbReference>
<evidence type="ECO:0000256" key="2">
    <source>
        <dbReference type="ARBA" id="ARBA00023125"/>
    </source>
</evidence>
<feature type="domain" description="HTH iclR-type" evidence="4">
    <location>
        <begin position="20"/>
        <end position="79"/>
    </location>
</feature>
<dbReference type="Proteomes" id="UP000285092">
    <property type="component" value="Unassembled WGS sequence"/>
</dbReference>
<dbReference type="SUPFAM" id="SSF55781">
    <property type="entry name" value="GAF domain-like"/>
    <property type="match status" value="1"/>
</dbReference>
<name>A0A418NKX8_9SPHN</name>
<evidence type="ECO:0000313" key="7">
    <source>
        <dbReference type="Proteomes" id="UP000285092"/>
    </source>
</evidence>
<dbReference type="EMBL" id="QXFK01000012">
    <property type="protein sequence ID" value="RIV80026.1"/>
    <property type="molecule type" value="Genomic_DNA"/>
</dbReference>
<dbReference type="InterPro" id="IPR005471">
    <property type="entry name" value="Tscrpt_reg_IclR_N"/>
</dbReference>
<dbReference type="GO" id="GO:0045892">
    <property type="term" value="P:negative regulation of DNA-templated transcription"/>
    <property type="evidence" value="ECO:0007669"/>
    <property type="project" value="TreeGrafter"/>
</dbReference>
<keyword evidence="7" id="KW-1185">Reference proteome</keyword>
<comment type="caution">
    <text evidence="6">The sequence shown here is derived from an EMBL/GenBank/DDBJ whole genome shotgun (WGS) entry which is preliminary data.</text>
</comment>
<keyword evidence="3" id="KW-0804">Transcription</keyword>
<dbReference type="CDD" id="cd00090">
    <property type="entry name" value="HTH_ARSR"/>
    <property type="match status" value="1"/>
</dbReference>
<dbReference type="InterPro" id="IPR050707">
    <property type="entry name" value="HTH_MetabolicPath_Reg"/>
</dbReference>
<dbReference type="InterPro" id="IPR036388">
    <property type="entry name" value="WH-like_DNA-bd_sf"/>
</dbReference>
<evidence type="ECO:0000313" key="6">
    <source>
        <dbReference type="EMBL" id="RIV80026.1"/>
    </source>
</evidence>
<dbReference type="SMART" id="SM00346">
    <property type="entry name" value="HTH_ICLR"/>
    <property type="match status" value="1"/>
</dbReference>
<evidence type="ECO:0000259" key="5">
    <source>
        <dbReference type="PROSITE" id="PS51078"/>
    </source>
</evidence>
<dbReference type="Pfam" id="PF01614">
    <property type="entry name" value="IclR_C"/>
    <property type="match status" value="1"/>
</dbReference>
<dbReference type="PROSITE" id="PS51078">
    <property type="entry name" value="ICLR_ED"/>
    <property type="match status" value="1"/>
</dbReference>
<dbReference type="Pfam" id="PF09339">
    <property type="entry name" value="HTH_IclR"/>
    <property type="match status" value="1"/>
</dbReference>
<dbReference type="Gene3D" id="3.30.450.40">
    <property type="match status" value="1"/>
</dbReference>
<feature type="domain" description="IclR-ED" evidence="5">
    <location>
        <begin position="80"/>
        <end position="265"/>
    </location>
</feature>
<keyword evidence="1" id="KW-0805">Transcription regulation</keyword>
<dbReference type="SUPFAM" id="SSF46785">
    <property type="entry name" value="Winged helix' DNA-binding domain"/>
    <property type="match status" value="1"/>
</dbReference>
<dbReference type="InterPro" id="IPR036390">
    <property type="entry name" value="WH_DNA-bd_sf"/>
</dbReference>
<gene>
    <name evidence="6" type="ORF">D2V04_03620</name>
</gene>
<dbReference type="AlphaFoldDB" id="A0A418NKX8"/>
<proteinExistence type="predicted"/>
<dbReference type="InterPro" id="IPR011991">
    <property type="entry name" value="ArsR-like_HTH"/>
</dbReference>
<dbReference type="PANTHER" id="PTHR30136">
    <property type="entry name" value="HELIX-TURN-HELIX TRANSCRIPTIONAL REGULATOR, ICLR FAMILY"/>
    <property type="match status" value="1"/>
</dbReference>
<sequence>MRPRASLCERSDKMNDASSTSVVERILDLIGCLSSAPKTVREICEHTGIPVSTAHRLLRPLVERKFVIRQRRGLYALGIASVEIAVRADIDSIITTATRPIMADLAKTCRRTVHLGVFRDNLVRYLVKAESGCRRSPSREEIELEAYCTAIGKALLAQLERDRLEDYLALGDFVPLTDNTIFDVDDLRQEINGVRRQGWAIDRGEMYPELRCLAVPIRGRTGLLAAVSVTEVCNDVDPEKAEQDLLTLFPRIVEAAEAVSDVLRMPGDEVREKRSNKT</sequence>
<evidence type="ECO:0000256" key="3">
    <source>
        <dbReference type="ARBA" id="ARBA00023163"/>
    </source>
</evidence>
<organism evidence="6 7">
    <name type="scientific">Pelagerythrobacter aerophilus</name>
    <dbReference type="NCBI Taxonomy" id="2306995"/>
    <lineage>
        <taxon>Bacteria</taxon>
        <taxon>Pseudomonadati</taxon>
        <taxon>Pseudomonadota</taxon>
        <taxon>Alphaproteobacteria</taxon>
        <taxon>Sphingomonadales</taxon>
        <taxon>Erythrobacteraceae</taxon>
        <taxon>Pelagerythrobacter</taxon>
    </lineage>
</organism>
<keyword evidence="2" id="KW-0238">DNA-binding</keyword>
<evidence type="ECO:0000256" key="1">
    <source>
        <dbReference type="ARBA" id="ARBA00023015"/>
    </source>
</evidence>
<reference evidence="6 7" key="1">
    <citation type="submission" date="2018-08" db="EMBL/GenBank/DDBJ databases">
        <title>Altererythrobacter sp.Ery1 and Ery12, the genome sequencing of novel strains in genus Alterythrobacter.</title>
        <authorList>
            <person name="Cheng H."/>
            <person name="Wu Y.-H."/>
            <person name="Fang C."/>
            <person name="Xu X.-W."/>
        </authorList>
    </citation>
    <scope>NUCLEOTIDE SEQUENCE [LARGE SCALE GENOMIC DNA]</scope>
    <source>
        <strain evidence="6 7">Ery1</strain>
    </source>
</reference>
<accession>A0A418NKX8</accession>